<sequence>MGEYTEIRYEVTGPIATVTLHRPERLNAFTTTMAHELVDAFDAADADDEVRVVIVTGQGRGFCAGADLGGGADTFDAGDGRSRRAAHGEIDGVPRDGGGTVSLRIASCRKPVIGAINGPAVGVGVTMTLPMDIRIAAEEARFGFVFARRGIVPEAASTWFLPRIVGMSQAMEWVATGRVFDAEEARAGGLVSRVVPGDRLLATATELAAEIADNTSAVSVAVARQLLWGMLGSATPWDAHRADSRAMYELGRGADAAEGVAAFLEKRPARFPGRAGADFPAGVPRWPLPPDDATGPGTRNGP</sequence>
<dbReference type="NCBIfam" id="NF006109">
    <property type="entry name" value="PRK08260.1"/>
    <property type="match status" value="1"/>
</dbReference>
<dbReference type="EMBL" id="VLJV01000001">
    <property type="protein sequence ID" value="TWH18836.1"/>
    <property type="molecule type" value="Genomic_DNA"/>
</dbReference>
<reference evidence="3 4" key="1">
    <citation type="submission" date="2019-07" db="EMBL/GenBank/DDBJ databases">
        <title>R&amp;d 2014.</title>
        <authorList>
            <person name="Klenk H.-P."/>
        </authorList>
    </citation>
    <scope>NUCLEOTIDE SEQUENCE [LARGE SCALE GENOMIC DNA]</scope>
    <source>
        <strain evidence="3 4">DSM 43194</strain>
    </source>
</reference>
<evidence type="ECO:0000313" key="4">
    <source>
        <dbReference type="Proteomes" id="UP000317303"/>
    </source>
</evidence>
<dbReference type="Proteomes" id="UP000317303">
    <property type="component" value="Unassembled WGS sequence"/>
</dbReference>
<dbReference type="Gene3D" id="3.90.226.10">
    <property type="entry name" value="2-enoyl-CoA Hydratase, Chain A, domain 1"/>
    <property type="match status" value="1"/>
</dbReference>
<dbReference type="InterPro" id="IPR029045">
    <property type="entry name" value="ClpP/crotonase-like_dom_sf"/>
</dbReference>
<feature type="region of interest" description="Disordered" evidence="2">
    <location>
        <begin position="273"/>
        <end position="302"/>
    </location>
</feature>
<accession>A0A660C665</accession>
<evidence type="ECO:0000313" key="3">
    <source>
        <dbReference type="EMBL" id="TWH18836.1"/>
    </source>
</evidence>
<dbReference type="PANTHER" id="PTHR43802:SF1">
    <property type="entry name" value="IP11341P-RELATED"/>
    <property type="match status" value="1"/>
</dbReference>
<evidence type="ECO:0000256" key="1">
    <source>
        <dbReference type="ARBA" id="ARBA00005254"/>
    </source>
</evidence>
<comment type="similarity">
    <text evidence="1">Belongs to the enoyl-CoA hydratase/isomerase family.</text>
</comment>
<dbReference type="SUPFAM" id="SSF52096">
    <property type="entry name" value="ClpP/crotonase"/>
    <property type="match status" value="1"/>
</dbReference>
<dbReference type="GO" id="GO:0003824">
    <property type="term" value="F:catalytic activity"/>
    <property type="evidence" value="ECO:0007669"/>
    <property type="project" value="UniProtKB-ARBA"/>
</dbReference>
<organism evidence="3 4">
    <name type="scientific">Prauserella rugosa</name>
    <dbReference type="NCBI Taxonomy" id="43354"/>
    <lineage>
        <taxon>Bacteria</taxon>
        <taxon>Bacillati</taxon>
        <taxon>Actinomycetota</taxon>
        <taxon>Actinomycetes</taxon>
        <taxon>Pseudonocardiales</taxon>
        <taxon>Pseudonocardiaceae</taxon>
        <taxon>Prauserella</taxon>
    </lineage>
</organism>
<evidence type="ECO:0000256" key="2">
    <source>
        <dbReference type="SAM" id="MobiDB-lite"/>
    </source>
</evidence>
<dbReference type="CDD" id="cd06558">
    <property type="entry name" value="crotonase-like"/>
    <property type="match status" value="1"/>
</dbReference>
<dbReference type="Gene3D" id="1.10.12.10">
    <property type="entry name" value="Lyase 2-enoyl-coa Hydratase, Chain A, domain 2"/>
    <property type="match status" value="1"/>
</dbReference>
<proteinExistence type="inferred from homology"/>
<gene>
    <name evidence="3" type="ORF">JD82_00657</name>
</gene>
<dbReference type="PANTHER" id="PTHR43802">
    <property type="entry name" value="ENOYL-COA HYDRATASE"/>
    <property type="match status" value="1"/>
</dbReference>
<dbReference type="InterPro" id="IPR001753">
    <property type="entry name" value="Enoyl-CoA_hydra/iso"/>
</dbReference>
<dbReference type="AlphaFoldDB" id="A0A660C665"/>
<name>A0A660C665_9PSEU</name>
<comment type="caution">
    <text evidence="3">The sequence shown here is derived from an EMBL/GenBank/DDBJ whole genome shotgun (WGS) entry which is preliminary data.</text>
</comment>
<dbReference type="Pfam" id="PF00378">
    <property type="entry name" value="ECH_1"/>
    <property type="match status" value="1"/>
</dbReference>
<dbReference type="InterPro" id="IPR014748">
    <property type="entry name" value="Enoyl-CoA_hydra_C"/>
</dbReference>
<dbReference type="OrthoDB" id="9777711at2"/>
<protein>
    <submittedName>
        <fullName evidence="3">Enoyl-CoA hydratase/carnithine racemase</fullName>
    </submittedName>
</protein>
<keyword evidence="4" id="KW-1185">Reference proteome</keyword>